<dbReference type="Proteomes" id="UP000194546">
    <property type="component" value="Unassembled WGS sequence"/>
</dbReference>
<sequence>MQRLRRCSPSEQIRRLYCLFRLGNKARVRMNIFRVIEKWDLDSPNLDFNKFSRKATGQMADDIQNCYLRALPPSVGRFNQSLFTATEIVESRKRAEELALPLLFSKQVMLPDPLYSLLAPRASVLWKRLPESGNKSYSKVPPIVSPWKNYWSTDIPDRFAFLNAMLPPLVAQLLKLRPLIDAGHIVLQPWEVAVEPEVELLRKSVVDLQKKPDVIKEITQRFEQAKYSAGVRLGPIGLEVGADSPSQGLLKGDPMWFGDKAEILVMGLIHSIIASKYSSSLLDTLPGDRLVYDYVRTGGILKPETDQIVSSIQVPNLSAALWDDIVAIKNDSELLSQLQNAIAEVAYCNDDDQKLLIKEEIARIASKLKAETSLKKYAKFSVSDFGVGLLTGTVSNAMTGSTTAIAATAAAASTGMSLGYKLVSEYFGAENRSLRRRRDVIVRINHKL</sequence>
<dbReference type="EMBL" id="NBTY01000170">
    <property type="protein sequence ID" value="OTP68514.1"/>
    <property type="molecule type" value="Genomic_DNA"/>
</dbReference>
<proteinExistence type="predicted"/>
<reference evidence="1 2" key="1">
    <citation type="submission" date="2017-03" db="EMBL/GenBank/DDBJ databases">
        <title>Genome analysis of strain PAMC 26510.</title>
        <authorList>
            <person name="Oh H.-M."/>
            <person name="Yang J.-A."/>
        </authorList>
    </citation>
    <scope>NUCLEOTIDE SEQUENCE [LARGE SCALE GENOMIC DNA]</scope>
    <source>
        <strain evidence="1 2">PAMC 26510</strain>
    </source>
</reference>
<protein>
    <submittedName>
        <fullName evidence="1">Uncharacterized protein</fullName>
    </submittedName>
</protein>
<organism evidence="1 2">
    <name type="scientific">Caballeronia sordidicola</name>
    <name type="common">Burkholderia sordidicola</name>
    <dbReference type="NCBI Taxonomy" id="196367"/>
    <lineage>
        <taxon>Bacteria</taxon>
        <taxon>Pseudomonadati</taxon>
        <taxon>Pseudomonadota</taxon>
        <taxon>Betaproteobacteria</taxon>
        <taxon>Burkholderiales</taxon>
        <taxon>Burkholderiaceae</taxon>
        <taxon>Caballeronia</taxon>
    </lineage>
</organism>
<dbReference type="AlphaFoldDB" id="A0A242MB41"/>
<gene>
    <name evidence="1" type="ORF">PAMC26510_28960</name>
</gene>
<comment type="caution">
    <text evidence="1">The sequence shown here is derived from an EMBL/GenBank/DDBJ whole genome shotgun (WGS) entry which is preliminary data.</text>
</comment>
<accession>A0A242MB41</accession>
<evidence type="ECO:0000313" key="2">
    <source>
        <dbReference type="Proteomes" id="UP000194546"/>
    </source>
</evidence>
<name>A0A242MB41_CABSO</name>
<evidence type="ECO:0000313" key="1">
    <source>
        <dbReference type="EMBL" id="OTP68514.1"/>
    </source>
</evidence>